<organism evidence="1">
    <name type="scientific">Aegilops tauschii</name>
    <name type="common">Tausch's goatgrass</name>
    <name type="synonym">Aegilops squarrosa</name>
    <dbReference type="NCBI Taxonomy" id="37682"/>
    <lineage>
        <taxon>Eukaryota</taxon>
        <taxon>Viridiplantae</taxon>
        <taxon>Streptophyta</taxon>
        <taxon>Embryophyta</taxon>
        <taxon>Tracheophyta</taxon>
        <taxon>Spermatophyta</taxon>
        <taxon>Magnoliopsida</taxon>
        <taxon>Liliopsida</taxon>
        <taxon>Poales</taxon>
        <taxon>Poaceae</taxon>
        <taxon>BOP clade</taxon>
        <taxon>Pooideae</taxon>
        <taxon>Triticodae</taxon>
        <taxon>Triticeae</taxon>
        <taxon>Triticinae</taxon>
        <taxon>Aegilops</taxon>
    </lineage>
</organism>
<evidence type="ECO:0000313" key="1">
    <source>
        <dbReference type="EnsemblPlants" id="EMT18652"/>
    </source>
</evidence>
<dbReference type="ExpressionAtlas" id="R7W945">
    <property type="expression patterns" value="baseline"/>
</dbReference>
<dbReference type="PANTHER" id="PTHR31860:SF3">
    <property type="entry name" value="PROTEIN, PUTATIVE (DUF639)-RELATED"/>
    <property type="match status" value="1"/>
</dbReference>
<protein>
    <submittedName>
        <fullName evidence="1">Uncharacterized protein</fullName>
    </submittedName>
</protein>
<dbReference type="EnsemblPlants" id="EMT18652">
    <property type="protein sequence ID" value="EMT18652"/>
    <property type="gene ID" value="F775_06891"/>
</dbReference>
<accession>R7W945</accession>
<dbReference type="AlphaFoldDB" id="R7W945"/>
<name>R7W945_AEGTA</name>
<reference evidence="1" key="1">
    <citation type="submission" date="2015-06" db="UniProtKB">
        <authorList>
            <consortium name="EnsemblPlants"/>
        </authorList>
    </citation>
    <scope>IDENTIFICATION</scope>
</reference>
<sequence length="143" mass="16332">MRLFVRLNGLTGRQVQRIFKALAHEHVHNDARSLVEYCCFRYLSRDNSDFHPSLRELAFQRLIFVTMLAWNDPYDEDNDPHSSLDNYSILGRLVEEDAFVRIAPAVAGVADASTAHHLFRALVGAEKGLSLDLWTTYLGELLK</sequence>
<dbReference type="PANTHER" id="PTHR31860">
    <property type="entry name" value="HEAT-INDUCIBLE TRANSCRIPTION REPRESSOR (DUF639)-RELATED"/>
    <property type="match status" value="1"/>
</dbReference>
<proteinExistence type="predicted"/>